<comment type="caution">
    <text evidence="1">The sequence shown here is derived from an EMBL/GenBank/DDBJ whole genome shotgun (WGS) entry which is preliminary data.</text>
</comment>
<evidence type="ECO:0000313" key="2">
    <source>
        <dbReference type="Proteomes" id="UP001516400"/>
    </source>
</evidence>
<dbReference type="InterPro" id="IPR036691">
    <property type="entry name" value="Endo/exonu/phosph_ase_sf"/>
</dbReference>
<accession>A0ABD2PAS5</accession>
<evidence type="ECO:0000313" key="1">
    <source>
        <dbReference type="EMBL" id="KAL3287970.1"/>
    </source>
</evidence>
<keyword evidence="2" id="KW-1185">Reference proteome</keyword>
<sequence length="151" mass="18100">MQFLVQLLEFYIFFFHIEEQYQCHCSASKVRYLSKILDYVYVDVDQSPWNQDGSNLRQTLKKRTLRMGTWNIQEIRNKKKEVFGELKLRQMDICVLTETKMKVRGNEEIGDYIHLYSGVRKDLRAKRGVSIALHKNLKKSMNRWKRSMSKS</sequence>
<dbReference type="SUPFAM" id="SSF56219">
    <property type="entry name" value="DNase I-like"/>
    <property type="match status" value="1"/>
</dbReference>
<proteinExistence type="predicted"/>
<gene>
    <name evidence="1" type="ORF">HHI36_002426</name>
</gene>
<protein>
    <submittedName>
        <fullName evidence="1">Uncharacterized protein</fullName>
    </submittedName>
</protein>
<dbReference type="EMBL" id="JABFTP020000185">
    <property type="protein sequence ID" value="KAL3287970.1"/>
    <property type="molecule type" value="Genomic_DNA"/>
</dbReference>
<dbReference type="Proteomes" id="UP001516400">
    <property type="component" value="Unassembled WGS sequence"/>
</dbReference>
<name>A0ABD2PAS5_9CUCU</name>
<dbReference type="AlphaFoldDB" id="A0ABD2PAS5"/>
<dbReference type="Gene3D" id="3.60.10.10">
    <property type="entry name" value="Endonuclease/exonuclease/phosphatase"/>
    <property type="match status" value="1"/>
</dbReference>
<organism evidence="1 2">
    <name type="scientific">Cryptolaemus montrouzieri</name>
    <dbReference type="NCBI Taxonomy" id="559131"/>
    <lineage>
        <taxon>Eukaryota</taxon>
        <taxon>Metazoa</taxon>
        <taxon>Ecdysozoa</taxon>
        <taxon>Arthropoda</taxon>
        <taxon>Hexapoda</taxon>
        <taxon>Insecta</taxon>
        <taxon>Pterygota</taxon>
        <taxon>Neoptera</taxon>
        <taxon>Endopterygota</taxon>
        <taxon>Coleoptera</taxon>
        <taxon>Polyphaga</taxon>
        <taxon>Cucujiformia</taxon>
        <taxon>Coccinelloidea</taxon>
        <taxon>Coccinellidae</taxon>
        <taxon>Scymninae</taxon>
        <taxon>Scymnini</taxon>
        <taxon>Cryptolaemus</taxon>
    </lineage>
</organism>
<reference evidence="1 2" key="1">
    <citation type="journal article" date="2021" name="BMC Biol.">
        <title>Horizontally acquired antibacterial genes associated with adaptive radiation of ladybird beetles.</title>
        <authorList>
            <person name="Li H.S."/>
            <person name="Tang X.F."/>
            <person name="Huang Y.H."/>
            <person name="Xu Z.Y."/>
            <person name="Chen M.L."/>
            <person name="Du X.Y."/>
            <person name="Qiu B.Y."/>
            <person name="Chen P.T."/>
            <person name="Zhang W."/>
            <person name="Slipinski A."/>
            <person name="Escalona H.E."/>
            <person name="Waterhouse R.M."/>
            <person name="Zwick A."/>
            <person name="Pang H."/>
        </authorList>
    </citation>
    <scope>NUCLEOTIDE SEQUENCE [LARGE SCALE GENOMIC DNA]</scope>
    <source>
        <strain evidence="1">SYSU2018</strain>
    </source>
</reference>